<dbReference type="FunFam" id="1.25.40.10:FF:000344">
    <property type="entry name" value="Pentatricopeptide repeat-containing protein"/>
    <property type="match status" value="1"/>
</dbReference>
<dbReference type="InterPro" id="IPR002885">
    <property type="entry name" value="PPR_rpt"/>
</dbReference>
<sequence length="508" mass="57075">MNQLKQIHAHTLRNGIDHTKFLIPKLLQIPNIPYAHRLFDLIPQPTTFLFNKLIQAYSSHGPHHQCLSLYSQMRLQGCPPNEHSFTFLFAACASLSSPEQAQMLHTQFLKSGFEFDPFAFTALVGMYAKLGSLASARRLFDEMPDRDIPAWNSIIAAYARCGKLEGARELFELMPSRNIVSWTTMISGYSQNGQYERALAVFVRMEKEEVRSNEVTIASILPACANLGALEVGERIETYAREKGFLRNLFVSNALLEMYAKCGKIEIARRVFDEIGSGRNLCSWNSMIMGLAVHGRWKEGLELFHEMLTRGIAPDDITFVGVLLACTHGGLVVKGRQLFKSMERNFSIPPKLEHYGCMVDLLGRAGELSEAYTLIKSMPMKPDSVVWGALLGACSFYGHVELAEQAAESLFKLEPWNPGNYVILSNIYASAGQWDGVAKMRKLMKGHQITKAAGYSFIEEGGCIHKFIVEDRSHPKSGEIYALLDEVSTKMKLYRYVLDIDSEVENYA</sequence>
<feature type="repeat" description="PPR" evidence="2">
    <location>
        <begin position="116"/>
        <end position="146"/>
    </location>
</feature>
<evidence type="ECO:0000313" key="4">
    <source>
        <dbReference type="Proteomes" id="UP000655225"/>
    </source>
</evidence>
<reference evidence="3 4" key="1">
    <citation type="submission" date="2020-04" db="EMBL/GenBank/DDBJ databases">
        <title>Plant Genome Project.</title>
        <authorList>
            <person name="Zhang R.-G."/>
        </authorList>
    </citation>
    <scope>NUCLEOTIDE SEQUENCE [LARGE SCALE GENOMIC DNA]</scope>
    <source>
        <strain evidence="3">YNK0</strain>
        <tissue evidence="3">Leaf</tissue>
    </source>
</reference>
<feature type="repeat" description="PPR" evidence="2">
    <location>
        <begin position="147"/>
        <end position="177"/>
    </location>
</feature>
<dbReference type="InterPro" id="IPR046848">
    <property type="entry name" value="E_motif"/>
</dbReference>
<comment type="caution">
    <text evidence="3">The sequence shown here is derived from an EMBL/GenBank/DDBJ whole genome shotgun (WGS) entry which is preliminary data.</text>
</comment>
<keyword evidence="4" id="KW-1185">Reference proteome</keyword>
<dbReference type="GO" id="GO:0009451">
    <property type="term" value="P:RNA modification"/>
    <property type="evidence" value="ECO:0007669"/>
    <property type="project" value="InterPro"/>
</dbReference>
<evidence type="ECO:0000256" key="1">
    <source>
        <dbReference type="ARBA" id="ARBA00022737"/>
    </source>
</evidence>
<dbReference type="Pfam" id="PF01535">
    <property type="entry name" value="PPR"/>
    <property type="match status" value="3"/>
</dbReference>
<dbReference type="NCBIfam" id="TIGR00756">
    <property type="entry name" value="PPR"/>
    <property type="match status" value="5"/>
</dbReference>
<feature type="repeat" description="PPR" evidence="2">
    <location>
        <begin position="280"/>
        <end position="314"/>
    </location>
</feature>
<dbReference type="FunFam" id="1.25.40.10:FF:000366">
    <property type="entry name" value="Pentatricopeptide (PPR) repeat-containing protein"/>
    <property type="match status" value="1"/>
</dbReference>
<dbReference type="InterPro" id="IPR046849">
    <property type="entry name" value="E2_motif"/>
</dbReference>
<name>A0A835DTD6_TETSI</name>
<dbReference type="PANTHER" id="PTHR47926:SF540">
    <property type="entry name" value="PENTATRICOPEPTIDE REPEAT-CONTAINING PROTEIN"/>
    <property type="match status" value="1"/>
</dbReference>
<dbReference type="OrthoDB" id="185373at2759"/>
<evidence type="ECO:0008006" key="5">
    <source>
        <dbReference type="Google" id="ProtNLM"/>
    </source>
</evidence>
<evidence type="ECO:0000313" key="3">
    <source>
        <dbReference type="EMBL" id="KAF8412084.1"/>
    </source>
</evidence>
<dbReference type="Pfam" id="PF20431">
    <property type="entry name" value="E_motif"/>
    <property type="match status" value="1"/>
</dbReference>
<dbReference type="FunFam" id="1.25.40.10:FF:000422">
    <property type="entry name" value="Pentatricopeptide repeat-containing protein"/>
    <property type="match status" value="1"/>
</dbReference>
<dbReference type="PROSITE" id="PS51375">
    <property type="entry name" value="PPR"/>
    <property type="match status" value="5"/>
</dbReference>
<evidence type="ECO:0000256" key="2">
    <source>
        <dbReference type="PROSITE-ProRule" id="PRU00708"/>
    </source>
</evidence>
<keyword evidence="1" id="KW-0677">Repeat</keyword>
<feature type="repeat" description="PPR" evidence="2">
    <location>
        <begin position="46"/>
        <end position="80"/>
    </location>
</feature>
<protein>
    <recommendedName>
        <fullName evidence="5">Pentatricopeptide repeat-containing protein</fullName>
    </recommendedName>
</protein>
<accession>A0A835DTD6</accession>
<dbReference type="Pfam" id="PF20430">
    <property type="entry name" value="Eplus_motif"/>
    <property type="match status" value="1"/>
</dbReference>
<organism evidence="3 4">
    <name type="scientific">Tetracentron sinense</name>
    <name type="common">Spur-leaf</name>
    <dbReference type="NCBI Taxonomy" id="13715"/>
    <lineage>
        <taxon>Eukaryota</taxon>
        <taxon>Viridiplantae</taxon>
        <taxon>Streptophyta</taxon>
        <taxon>Embryophyta</taxon>
        <taxon>Tracheophyta</taxon>
        <taxon>Spermatophyta</taxon>
        <taxon>Magnoliopsida</taxon>
        <taxon>Trochodendrales</taxon>
        <taxon>Trochodendraceae</taxon>
        <taxon>Tetracentron</taxon>
    </lineage>
</organism>
<proteinExistence type="predicted"/>
<dbReference type="Pfam" id="PF13041">
    <property type="entry name" value="PPR_2"/>
    <property type="match status" value="3"/>
</dbReference>
<dbReference type="Proteomes" id="UP000655225">
    <property type="component" value="Unassembled WGS sequence"/>
</dbReference>
<dbReference type="EMBL" id="JABCRI010000001">
    <property type="protein sequence ID" value="KAF8412084.1"/>
    <property type="molecule type" value="Genomic_DNA"/>
</dbReference>
<dbReference type="SUPFAM" id="SSF48452">
    <property type="entry name" value="TPR-like"/>
    <property type="match status" value="2"/>
</dbReference>
<dbReference type="OMA" id="YKLRMAG"/>
<dbReference type="GO" id="GO:0003723">
    <property type="term" value="F:RNA binding"/>
    <property type="evidence" value="ECO:0007669"/>
    <property type="project" value="InterPro"/>
</dbReference>
<dbReference type="AlphaFoldDB" id="A0A835DTD6"/>
<dbReference type="InterPro" id="IPR046960">
    <property type="entry name" value="PPR_At4g14850-like_plant"/>
</dbReference>
<gene>
    <name evidence="3" type="ORF">HHK36_000038</name>
</gene>
<dbReference type="Gene3D" id="1.25.40.10">
    <property type="entry name" value="Tetratricopeptide repeat domain"/>
    <property type="match status" value="3"/>
</dbReference>
<dbReference type="InterPro" id="IPR011990">
    <property type="entry name" value="TPR-like_helical_dom_sf"/>
</dbReference>
<dbReference type="PANTHER" id="PTHR47926">
    <property type="entry name" value="PENTATRICOPEPTIDE REPEAT-CONTAINING PROTEIN"/>
    <property type="match status" value="1"/>
</dbReference>
<feature type="repeat" description="PPR" evidence="2">
    <location>
        <begin position="178"/>
        <end position="212"/>
    </location>
</feature>